<dbReference type="PANTHER" id="PTHR43784:SF2">
    <property type="entry name" value="GDSL-LIKE LIPASE_ACYLHYDROLASE, PUTATIVE (AFU_ORTHOLOGUE AFUA_2G00820)-RELATED"/>
    <property type="match status" value="1"/>
</dbReference>
<dbReference type="InterPro" id="IPR053140">
    <property type="entry name" value="GDSL_Rv0518-like"/>
</dbReference>
<dbReference type="CDD" id="cd01830">
    <property type="entry name" value="XynE_like"/>
    <property type="match status" value="1"/>
</dbReference>
<feature type="domain" description="SGNH hydrolase-type esterase" evidence="2">
    <location>
        <begin position="191"/>
        <end position="380"/>
    </location>
</feature>
<evidence type="ECO:0000259" key="2">
    <source>
        <dbReference type="Pfam" id="PF13472"/>
    </source>
</evidence>
<evidence type="ECO:0000313" key="4">
    <source>
        <dbReference type="Proteomes" id="UP000032300"/>
    </source>
</evidence>
<dbReference type="PANTHER" id="PTHR43784">
    <property type="entry name" value="GDSL-LIKE LIPASE/ACYLHYDROLASE, PUTATIVE (AFU_ORTHOLOGUE AFUA_2G00820)-RELATED"/>
    <property type="match status" value="1"/>
</dbReference>
<feature type="signal peptide" evidence="1">
    <location>
        <begin position="1"/>
        <end position="21"/>
    </location>
</feature>
<evidence type="ECO:0000313" key="3">
    <source>
        <dbReference type="EMBL" id="AJP74024.1"/>
    </source>
</evidence>
<sequence>MSARRIAALLLLGLPASLAIAGAAAPDRWQAAWVAPPIGWEPKSKGAYPDPIRDQTVRQTIRVAAPGTRIRIRLTNELGSEPLRIGAASVAVEGGGAPLMLRFSGAASVTLPAGAPVYSDPVALPVTPGTRLVLALHYPDSVTPAAHAQKVRLSEGDTTARDPGQGLEVRSAGLASAIEVAGGPARRVLVAFGDSITEGAGASDAARTSWPAQAGALLAARRDARCWTVVNAGISGNRLLYNGRGPNALARFDRDVLAVPGVTHVVLLEGINDIGTSKTIPAQAVTAEQVIAAYRQLIERAHARGIKVLGGTLLPFVGAAYQDAAGEAKRVAVNRWIRSAGAFDGVIDFEAVTRDPAQRDRMIAGFEIGDHLHPNDAGYTAMAGAAAPVIARIGCPG</sequence>
<dbReference type="OrthoDB" id="1828825at2"/>
<keyword evidence="1" id="KW-0732">Signal</keyword>
<dbReference type="RefSeq" id="WP_044335338.1">
    <property type="nucleotide sequence ID" value="NZ_CP010836.1"/>
</dbReference>
<dbReference type="Proteomes" id="UP000032300">
    <property type="component" value="Chromosome"/>
</dbReference>
<proteinExistence type="predicted"/>
<accession>A0A7U5CUU8</accession>
<dbReference type="AlphaFoldDB" id="A0A7U5CUU8"/>
<dbReference type="KEGG" id="sphi:TS85_22825"/>
<dbReference type="Pfam" id="PF13472">
    <property type="entry name" value="Lipase_GDSL_2"/>
    <property type="match status" value="1"/>
</dbReference>
<dbReference type="GO" id="GO:0016788">
    <property type="term" value="F:hydrolase activity, acting on ester bonds"/>
    <property type="evidence" value="ECO:0007669"/>
    <property type="project" value="UniProtKB-ARBA"/>
</dbReference>
<gene>
    <name evidence="3" type="ORF">TS85_22825</name>
</gene>
<dbReference type="InterPro" id="IPR036514">
    <property type="entry name" value="SGNH_hydro_sf"/>
</dbReference>
<dbReference type="SUPFAM" id="SSF52266">
    <property type="entry name" value="SGNH hydrolase"/>
    <property type="match status" value="1"/>
</dbReference>
<name>A0A7U5CUU8_9SPHN</name>
<organism evidence="3 4">
    <name type="scientific">Sphingomonas hengshuiensis</name>
    <dbReference type="NCBI Taxonomy" id="1609977"/>
    <lineage>
        <taxon>Bacteria</taxon>
        <taxon>Pseudomonadati</taxon>
        <taxon>Pseudomonadota</taxon>
        <taxon>Alphaproteobacteria</taxon>
        <taxon>Sphingomonadales</taxon>
        <taxon>Sphingomonadaceae</taxon>
        <taxon>Sphingomonas</taxon>
    </lineage>
</organism>
<protein>
    <recommendedName>
        <fullName evidence="2">SGNH hydrolase-type esterase domain-containing protein</fullName>
    </recommendedName>
</protein>
<evidence type="ECO:0000256" key="1">
    <source>
        <dbReference type="SAM" id="SignalP"/>
    </source>
</evidence>
<keyword evidence="4" id="KW-1185">Reference proteome</keyword>
<dbReference type="Gene3D" id="3.40.50.1110">
    <property type="entry name" value="SGNH hydrolase"/>
    <property type="match status" value="1"/>
</dbReference>
<reference evidence="3 4" key="2">
    <citation type="submission" date="2015-02" db="EMBL/GenBank/DDBJ databases">
        <title>The complete genome of Sphingomonas hengshuiensis sp. WHSC-8 isolated from soil of Hengshui Lake.</title>
        <authorList>
            <person name="Wei S."/>
            <person name="Guo J."/>
            <person name="Su C."/>
            <person name="Wu R."/>
            <person name="Zhang Z."/>
            <person name="Liang K."/>
            <person name="Li H."/>
            <person name="Wang T."/>
            <person name="Liu H."/>
            <person name="Zhang C."/>
            <person name="Li Z."/>
            <person name="Wang Q."/>
            <person name="Meng J."/>
        </authorList>
    </citation>
    <scope>NUCLEOTIDE SEQUENCE [LARGE SCALE GENOMIC DNA]</scope>
    <source>
        <strain evidence="3 4">WHSC-8</strain>
    </source>
</reference>
<dbReference type="InterPro" id="IPR013830">
    <property type="entry name" value="SGNH_hydro"/>
</dbReference>
<feature type="chain" id="PRO_5031395702" description="SGNH hydrolase-type esterase domain-containing protein" evidence="1">
    <location>
        <begin position="22"/>
        <end position="397"/>
    </location>
</feature>
<reference evidence="3 4" key="1">
    <citation type="journal article" date="2015" name="Int. J. Syst. Evol. Microbiol.">
        <title>Sphingomonas hengshuiensis sp. nov., isolated from lake wetland.</title>
        <authorList>
            <person name="Wei S."/>
            <person name="Wang T."/>
            <person name="Liu H."/>
            <person name="Zhang C."/>
            <person name="Guo J."/>
            <person name="Wang Q."/>
            <person name="Liang K."/>
            <person name="Zhang Z."/>
        </authorList>
    </citation>
    <scope>NUCLEOTIDE SEQUENCE [LARGE SCALE GENOMIC DNA]</scope>
    <source>
        <strain evidence="3 4">WHSC-8</strain>
    </source>
</reference>
<dbReference type="EMBL" id="CP010836">
    <property type="protein sequence ID" value="AJP74024.1"/>
    <property type="molecule type" value="Genomic_DNA"/>
</dbReference>